<dbReference type="Gene3D" id="1.10.10.10">
    <property type="entry name" value="Winged helix-like DNA-binding domain superfamily/Winged helix DNA-binding domain"/>
    <property type="match status" value="1"/>
</dbReference>
<proteinExistence type="predicted"/>
<feature type="domain" description="DUF7344" evidence="1">
    <location>
        <begin position="27"/>
        <end position="110"/>
    </location>
</feature>
<dbReference type="KEGG" id="hakz:J0X25_16705"/>
<dbReference type="EMBL" id="CP071462">
    <property type="protein sequence ID" value="QSW99002.1"/>
    <property type="molecule type" value="Genomic_DNA"/>
</dbReference>
<dbReference type="InterPro" id="IPR036388">
    <property type="entry name" value="WH-like_DNA-bd_sf"/>
</dbReference>
<dbReference type="AlphaFoldDB" id="A0A8A2VF73"/>
<dbReference type="InterPro" id="IPR055768">
    <property type="entry name" value="DUF7344"/>
</dbReference>
<protein>
    <recommendedName>
        <fullName evidence="1">DUF7344 domain-containing protein</fullName>
    </recommendedName>
</protein>
<reference evidence="2 3" key="1">
    <citation type="submission" date="2021-03" db="EMBL/GenBank/DDBJ databases">
        <title>Haloterrigena longa sp. nov. and Haloterrigena limicola sp. nov., extremely halophilic archaea isolated from a salt lake.</title>
        <authorList>
            <person name="Henglin C."/>
        </authorList>
    </citation>
    <scope>NUCLEOTIDE SEQUENCE [LARGE SCALE GENOMIC DNA]</scope>
    <source>
        <strain evidence="2 3">KZCA68</strain>
    </source>
</reference>
<dbReference type="Proteomes" id="UP000663203">
    <property type="component" value="Chromosome"/>
</dbReference>
<dbReference type="Pfam" id="PF24035">
    <property type="entry name" value="DUF7344"/>
    <property type="match status" value="1"/>
</dbReference>
<evidence type="ECO:0000313" key="3">
    <source>
        <dbReference type="Proteomes" id="UP000663203"/>
    </source>
</evidence>
<dbReference type="RefSeq" id="WP_207288610.1">
    <property type="nucleotide sequence ID" value="NZ_CP071462.1"/>
</dbReference>
<evidence type="ECO:0000313" key="2">
    <source>
        <dbReference type="EMBL" id="QSW99002.1"/>
    </source>
</evidence>
<name>A0A8A2VF73_9EURY</name>
<sequence>MTPSTNAPAVLTEFDDAGADEIDSAMDLLANRQRRAALRYLERANGSATVSEVARAIAAESRTPDPAVVSDHAGAPSQETRRVRLSLHHAHVPKLVAANAIEYDPETETLALRERGRTLLNRQEAVCGPLR</sequence>
<accession>A0A8A2VF73</accession>
<evidence type="ECO:0000259" key="1">
    <source>
        <dbReference type="Pfam" id="PF24035"/>
    </source>
</evidence>
<dbReference type="GeneID" id="63188980"/>
<organism evidence="2 3">
    <name type="scientific">Haloterrigena alkaliphila</name>
    <dbReference type="NCBI Taxonomy" id="2816475"/>
    <lineage>
        <taxon>Archaea</taxon>
        <taxon>Methanobacteriati</taxon>
        <taxon>Methanobacteriota</taxon>
        <taxon>Stenosarchaea group</taxon>
        <taxon>Halobacteria</taxon>
        <taxon>Halobacteriales</taxon>
        <taxon>Natrialbaceae</taxon>
        <taxon>Haloterrigena</taxon>
    </lineage>
</organism>
<keyword evidence="3" id="KW-1185">Reference proteome</keyword>
<gene>
    <name evidence="2" type="ORF">J0X25_16705</name>
</gene>